<dbReference type="EMBL" id="CM007387">
    <property type="protein sequence ID" value="ONK64041.1"/>
    <property type="molecule type" value="Genomic_DNA"/>
</dbReference>
<feature type="chain" id="PRO_5024292404" description="4Fe-4S ferredoxin-type domain-containing protein" evidence="2">
    <location>
        <begin position="24"/>
        <end position="207"/>
    </location>
</feature>
<keyword evidence="2" id="KW-0732">Signal</keyword>
<keyword evidence="4" id="KW-1185">Reference proteome</keyword>
<feature type="transmembrane region" description="Helical" evidence="1">
    <location>
        <begin position="179"/>
        <end position="200"/>
    </location>
</feature>
<gene>
    <name evidence="3" type="ORF">A4U43_C07F21490</name>
</gene>
<proteinExistence type="predicted"/>
<name>A0A5P1EH57_ASPOF</name>
<keyword evidence="1" id="KW-0472">Membrane</keyword>
<keyword evidence="1" id="KW-1133">Transmembrane helix</keyword>
<dbReference type="AlphaFoldDB" id="A0A5P1EH57"/>
<protein>
    <recommendedName>
        <fullName evidence="5">4Fe-4S ferredoxin-type domain-containing protein</fullName>
    </recommendedName>
</protein>
<feature type="signal peptide" evidence="2">
    <location>
        <begin position="1"/>
        <end position="23"/>
    </location>
</feature>
<dbReference type="Gramene" id="ONK64041">
    <property type="protein sequence ID" value="ONK64041"/>
    <property type="gene ID" value="A4U43_C07F21490"/>
</dbReference>
<reference evidence="4" key="1">
    <citation type="journal article" date="2017" name="Nat. Commun.">
        <title>The asparagus genome sheds light on the origin and evolution of a young Y chromosome.</title>
        <authorList>
            <person name="Harkess A."/>
            <person name="Zhou J."/>
            <person name="Xu C."/>
            <person name="Bowers J.E."/>
            <person name="Van der Hulst R."/>
            <person name="Ayyampalayam S."/>
            <person name="Mercati F."/>
            <person name="Riccardi P."/>
            <person name="McKain M.R."/>
            <person name="Kakrana A."/>
            <person name="Tang H."/>
            <person name="Ray J."/>
            <person name="Groenendijk J."/>
            <person name="Arikit S."/>
            <person name="Mathioni S.M."/>
            <person name="Nakano M."/>
            <person name="Shan H."/>
            <person name="Telgmann-Rauber A."/>
            <person name="Kanno A."/>
            <person name="Yue Z."/>
            <person name="Chen H."/>
            <person name="Li W."/>
            <person name="Chen Y."/>
            <person name="Xu X."/>
            <person name="Zhang Y."/>
            <person name="Luo S."/>
            <person name="Chen H."/>
            <person name="Gao J."/>
            <person name="Mao Z."/>
            <person name="Pires J.C."/>
            <person name="Luo M."/>
            <person name="Kudrna D."/>
            <person name="Wing R.A."/>
            <person name="Meyers B.C."/>
            <person name="Yi K."/>
            <person name="Kong H."/>
            <person name="Lavrijsen P."/>
            <person name="Sunseri F."/>
            <person name="Falavigna A."/>
            <person name="Ye Y."/>
            <person name="Leebens-Mack J.H."/>
            <person name="Chen G."/>
        </authorList>
    </citation>
    <scope>NUCLEOTIDE SEQUENCE [LARGE SCALE GENOMIC DNA]</scope>
    <source>
        <strain evidence="4">cv. DH0086</strain>
    </source>
</reference>
<sequence>MSAQPLLFSVLVLIASSALSINAQGGYDEPTPGAPPPPFAVKGKEFPPETTFCIDPNTTCFGKTVSCPKQCPQFKPADPKAKGCYIDCNNPTCEGICKRAPICLSAHNSCLLPTLSHWLSTVAFCPHYPIGSPGLCMVELRPVTTYSSDALFLNQMTPVSGGISAGIGCGFGFLYCWEWSVLLIVLVIKFAMGLACYIAGNGEFCTL</sequence>
<evidence type="ECO:0000256" key="1">
    <source>
        <dbReference type="SAM" id="Phobius"/>
    </source>
</evidence>
<evidence type="ECO:0000256" key="2">
    <source>
        <dbReference type="SAM" id="SignalP"/>
    </source>
</evidence>
<organism evidence="3 4">
    <name type="scientific">Asparagus officinalis</name>
    <name type="common">Garden asparagus</name>
    <dbReference type="NCBI Taxonomy" id="4686"/>
    <lineage>
        <taxon>Eukaryota</taxon>
        <taxon>Viridiplantae</taxon>
        <taxon>Streptophyta</taxon>
        <taxon>Embryophyta</taxon>
        <taxon>Tracheophyta</taxon>
        <taxon>Spermatophyta</taxon>
        <taxon>Magnoliopsida</taxon>
        <taxon>Liliopsida</taxon>
        <taxon>Asparagales</taxon>
        <taxon>Asparagaceae</taxon>
        <taxon>Asparagoideae</taxon>
        <taxon>Asparagus</taxon>
    </lineage>
</organism>
<keyword evidence="1" id="KW-0812">Transmembrane</keyword>
<evidence type="ECO:0000313" key="4">
    <source>
        <dbReference type="Proteomes" id="UP000243459"/>
    </source>
</evidence>
<evidence type="ECO:0008006" key="5">
    <source>
        <dbReference type="Google" id="ProtNLM"/>
    </source>
</evidence>
<dbReference type="Proteomes" id="UP000243459">
    <property type="component" value="Chromosome 7"/>
</dbReference>
<evidence type="ECO:0000313" key="3">
    <source>
        <dbReference type="EMBL" id="ONK64041.1"/>
    </source>
</evidence>
<accession>A0A5P1EH57</accession>